<sequence length="162" mass="18510">MNRPVRDPSRRLIAVTLDEDSIGRSNPDVEHERATAIYDLLEDNQFEPVGHAAGPYALHLSIQDNRLVFDIRRADGRPVVAHLLSLTPFRRVVKDYFMVCDSYYTAIRTQTPSHIEAVDMGRRALHNEGSELLAERLKDKVAIDFDTARRLFTLICALHWKG</sequence>
<dbReference type="OrthoDB" id="9798434at2"/>
<dbReference type="HAMAP" id="MF_00678">
    <property type="entry name" value="UPF0262"/>
    <property type="match status" value="1"/>
</dbReference>
<evidence type="ECO:0000256" key="1">
    <source>
        <dbReference type="HAMAP-Rule" id="MF_00678"/>
    </source>
</evidence>
<keyword evidence="3" id="KW-1185">Reference proteome</keyword>
<protein>
    <recommendedName>
        <fullName evidence="1">UPF0262 protein F1193_14475</fullName>
    </recommendedName>
</protein>
<evidence type="ECO:0000313" key="3">
    <source>
        <dbReference type="Proteomes" id="UP000323886"/>
    </source>
</evidence>
<dbReference type="InterPro" id="IPR008321">
    <property type="entry name" value="UCP032146"/>
</dbReference>
<name>A0A5M6HN50_9HYPH</name>
<dbReference type="EMBL" id="VWPL01000034">
    <property type="protein sequence ID" value="KAA5597270.1"/>
    <property type="molecule type" value="Genomic_DNA"/>
</dbReference>
<dbReference type="PIRSF" id="PIRSF032146">
    <property type="entry name" value="UCP032146"/>
    <property type="match status" value="1"/>
</dbReference>
<dbReference type="Proteomes" id="UP000323886">
    <property type="component" value="Unassembled WGS sequence"/>
</dbReference>
<comment type="similarity">
    <text evidence="1">Belongs to the UPF0262 family.</text>
</comment>
<evidence type="ECO:0000313" key="2">
    <source>
        <dbReference type="EMBL" id="KAA5597270.1"/>
    </source>
</evidence>
<gene>
    <name evidence="2" type="ORF">F1193_14475</name>
</gene>
<dbReference type="RefSeq" id="WP_150098511.1">
    <property type="nucleotide sequence ID" value="NZ_VWPL01000034.1"/>
</dbReference>
<dbReference type="AlphaFoldDB" id="A0A5M6HN50"/>
<dbReference type="NCBIfam" id="NF002769">
    <property type="entry name" value="PRK02853.1"/>
    <property type="match status" value="1"/>
</dbReference>
<accession>A0A5M6HN50</accession>
<proteinExistence type="inferred from homology"/>
<dbReference type="Pfam" id="PF06793">
    <property type="entry name" value="UPF0262"/>
    <property type="match status" value="1"/>
</dbReference>
<comment type="caution">
    <text evidence="2">The sequence shown here is derived from an EMBL/GenBank/DDBJ whole genome shotgun (WGS) entry which is preliminary data.</text>
</comment>
<organism evidence="2 3">
    <name type="scientific">Blastochloris sulfoviridis</name>
    <dbReference type="NCBI Taxonomy" id="50712"/>
    <lineage>
        <taxon>Bacteria</taxon>
        <taxon>Pseudomonadati</taxon>
        <taxon>Pseudomonadota</taxon>
        <taxon>Alphaproteobacteria</taxon>
        <taxon>Hyphomicrobiales</taxon>
        <taxon>Blastochloridaceae</taxon>
        <taxon>Blastochloris</taxon>
    </lineage>
</organism>
<reference evidence="2 3" key="1">
    <citation type="submission" date="2019-09" db="EMBL/GenBank/DDBJ databases">
        <title>Draft Whole-Genome sequence of Blastochloris sulfoviridis DSM 729.</title>
        <authorList>
            <person name="Meyer T.E."/>
            <person name="Kyndt J.A."/>
        </authorList>
    </citation>
    <scope>NUCLEOTIDE SEQUENCE [LARGE SCALE GENOMIC DNA]</scope>
    <source>
        <strain evidence="2 3">DSM 729</strain>
    </source>
</reference>